<feature type="region of interest" description="Disordered" evidence="1">
    <location>
        <begin position="1"/>
        <end position="432"/>
    </location>
</feature>
<dbReference type="AlphaFoldDB" id="A0A0P7GL39"/>
<sequence length="432" mass="47741">MARRRSDCRRAHPRSDGYRRRRWRPARPPNRARTPPPRRGRHRRGLSARHLLRAGAGTARQQLRATVGGRGAARPPRPARPRRGDARGRRRPHVPRHRPLARAGRARRRDGGGRAPGASTRPARAGPRSPQALRAGLGRRGRRRHPARLPRDVGDAPTRAAAHELVPRRRRRGARAHARDRTVPHGAARRPARVRAGDGARGGGVGALALRARRRRRARPAVRRAVRCAGAPRRRPRRRGSRAGRRATGHPTDRSGDRRGRRRALRGGSGLPPGRLGGRRGDRLPARRPGPERPPGVRRRYQRREQFDGGVLAVRPRRPRRAAVGRARRRRRCRGAALAVGAPAGRRRRGRDGVRARRPTGRRGVPGRLAARPATAGVRRSRTAGRTRGALCGNGGDRRVRARDARRPARSPDRRAPGVPHGVLLGPLALGL</sequence>
<name>A0A0P7GL39_9EURY</name>
<feature type="compositionally biased region" description="Basic residues" evidence="1">
    <location>
        <begin position="137"/>
        <end position="148"/>
    </location>
</feature>
<feature type="compositionally biased region" description="Basic residues" evidence="1">
    <location>
        <begin position="36"/>
        <end position="52"/>
    </location>
</feature>
<reference evidence="3" key="1">
    <citation type="submission" date="2013-11" db="EMBL/GenBank/DDBJ databases">
        <authorList>
            <person name="Hoang H.T."/>
            <person name="Killian M.L."/>
            <person name="Madson D.M."/>
            <person name="Arruda P.H.E."/>
            <person name="Sun D."/>
            <person name="Schwartz K.J."/>
            <person name="Yoon K."/>
        </authorList>
    </citation>
    <scope>NUCLEOTIDE SEQUENCE [LARGE SCALE GENOMIC DNA]</scope>
    <source>
        <strain evidence="3">CDK2</strain>
    </source>
</reference>
<gene>
    <name evidence="2" type="ORF">SY89_00055</name>
</gene>
<feature type="compositionally biased region" description="Basic and acidic residues" evidence="1">
    <location>
        <begin position="279"/>
        <end position="291"/>
    </location>
</feature>
<feature type="compositionally biased region" description="Basic residues" evidence="1">
    <location>
        <begin position="88"/>
        <end position="108"/>
    </location>
</feature>
<evidence type="ECO:0000313" key="3">
    <source>
        <dbReference type="Proteomes" id="UP000050535"/>
    </source>
</evidence>
<dbReference type="STRING" id="699431.SY89_00055"/>
<protein>
    <submittedName>
        <fullName evidence="2">Uncharacterized protein</fullName>
    </submittedName>
</protein>
<dbReference type="Proteomes" id="UP000050535">
    <property type="component" value="Unassembled WGS sequence"/>
</dbReference>
<feature type="compositionally biased region" description="Basic residues" evidence="1">
    <location>
        <begin position="315"/>
        <end position="334"/>
    </location>
</feature>
<feature type="compositionally biased region" description="Basic and acidic residues" evidence="1">
    <location>
        <begin position="1"/>
        <end position="18"/>
    </location>
</feature>
<feature type="compositionally biased region" description="Basic and acidic residues" evidence="1">
    <location>
        <begin position="396"/>
        <end position="416"/>
    </location>
</feature>
<comment type="caution">
    <text evidence="2">The sequence shown here is derived from an EMBL/GenBank/DDBJ whole genome shotgun (WGS) entry which is preliminary data.</text>
</comment>
<feature type="compositionally biased region" description="Basic residues" evidence="1">
    <location>
        <begin position="211"/>
        <end position="248"/>
    </location>
</feature>
<keyword evidence="3" id="KW-1185">Reference proteome</keyword>
<feature type="compositionally biased region" description="Low complexity" evidence="1">
    <location>
        <begin position="362"/>
        <end position="378"/>
    </location>
</feature>
<accession>A0A0P7GL39</accession>
<evidence type="ECO:0000256" key="1">
    <source>
        <dbReference type="SAM" id="MobiDB-lite"/>
    </source>
</evidence>
<feature type="compositionally biased region" description="Basic residues" evidence="1">
    <location>
        <begin position="345"/>
        <end position="361"/>
    </location>
</feature>
<proteinExistence type="predicted"/>
<feature type="compositionally biased region" description="Low complexity" evidence="1">
    <location>
        <begin position="335"/>
        <end position="344"/>
    </location>
</feature>
<dbReference type="EMBL" id="LGUC01000001">
    <property type="protein sequence ID" value="KPN29342.1"/>
    <property type="molecule type" value="Genomic_DNA"/>
</dbReference>
<evidence type="ECO:0000313" key="2">
    <source>
        <dbReference type="EMBL" id="KPN29342.1"/>
    </source>
</evidence>
<organism evidence="2 3">
    <name type="scientific">Halolamina pelagica</name>
    <dbReference type="NCBI Taxonomy" id="699431"/>
    <lineage>
        <taxon>Archaea</taxon>
        <taxon>Methanobacteriati</taxon>
        <taxon>Methanobacteriota</taxon>
        <taxon>Stenosarchaea group</taxon>
        <taxon>Halobacteria</taxon>
        <taxon>Halobacteriales</taxon>
        <taxon>Haloferacaceae</taxon>
    </lineage>
</organism>